<comment type="caution">
    <text evidence="4">The sequence shown here is derived from an EMBL/GenBank/DDBJ whole genome shotgun (WGS) entry which is preliminary data.</text>
</comment>
<dbReference type="InterPro" id="IPR029058">
    <property type="entry name" value="AB_hydrolase_fold"/>
</dbReference>
<dbReference type="PANTHER" id="PTHR48081">
    <property type="entry name" value="AB HYDROLASE SUPERFAMILY PROTEIN C4A8.06C"/>
    <property type="match status" value="1"/>
</dbReference>
<evidence type="ECO:0000256" key="1">
    <source>
        <dbReference type="ARBA" id="ARBA00010515"/>
    </source>
</evidence>
<dbReference type="InterPro" id="IPR002168">
    <property type="entry name" value="Lipase_GDXG_HIS_AS"/>
</dbReference>
<dbReference type="InterPro" id="IPR013094">
    <property type="entry name" value="AB_hydrolase_3"/>
</dbReference>
<dbReference type="Proteomes" id="UP001589750">
    <property type="component" value="Unassembled WGS sequence"/>
</dbReference>
<accession>A0ABV5K6D2</accession>
<dbReference type="GO" id="GO:0016787">
    <property type="term" value="F:hydrolase activity"/>
    <property type="evidence" value="ECO:0007669"/>
    <property type="project" value="UniProtKB-KW"/>
</dbReference>
<name>A0ABV5K6D2_9ACTN</name>
<reference evidence="4 5" key="1">
    <citation type="submission" date="2024-09" db="EMBL/GenBank/DDBJ databases">
        <authorList>
            <person name="Sun Q."/>
            <person name="Mori K."/>
        </authorList>
    </citation>
    <scope>NUCLEOTIDE SEQUENCE [LARGE SCALE GENOMIC DNA]</scope>
    <source>
        <strain evidence="4 5">JCM 9626</strain>
    </source>
</reference>
<dbReference type="SUPFAM" id="SSF53474">
    <property type="entry name" value="alpha/beta-Hydrolases"/>
    <property type="match status" value="1"/>
</dbReference>
<dbReference type="PANTHER" id="PTHR48081:SF8">
    <property type="entry name" value="ALPHA_BETA HYDROLASE FOLD-3 DOMAIN-CONTAINING PROTEIN-RELATED"/>
    <property type="match status" value="1"/>
</dbReference>
<comment type="similarity">
    <text evidence="1">Belongs to the 'GDXG' lipolytic enzyme family.</text>
</comment>
<gene>
    <name evidence="4" type="ORF">ACFFRI_04530</name>
</gene>
<keyword evidence="5" id="KW-1185">Reference proteome</keyword>
<proteinExistence type="inferred from homology"/>
<evidence type="ECO:0000256" key="2">
    <source>
        <dbReference type="ARBA" id="ARBA00022801"/>
    </source>
</evidence>
<organism evidence="4 5">
    <name type="scientific">Nocardioides plantarum</name>
    <dbReference type="NCBI Taxonomy" id="29299"/>
    <lineage>
        <taxon>Bacteria</taxon>
        <taxon>Bacillati</taxon>
        <taxon>Actinomycetota</taxon>
        <taxon>Actinomycetes</taxon>
        <taxon>Propionibacteriales</taxon>
        <taxon>Nocardioidaceae</taxon>
        <taxon>Nocardioides</taxon>
    </lineage>
</organism>
<evidence type="ECO:0000313" key="4">
    <source>
        <dbReference type="EMBL" id="MFB9312301.1"/>
    </source>
</evidence>
<protein>
    <submittedName>
        <fullName evidence="4">Alpha/beta hydrolase</fullName>
    </submittedName>
</protein>
<dbReference type="Gene3D" id="3.40.50.1820">
    <property type="entry name" value="alpha/beta hydrolase"/>
    <property type="match status" value="1"/>
</dbReference>
<dbReference type="Pfam" id="PF07859">
    <property type="entry name" value="Abhydrolase_3"/>
    <property type="match status" value="1"/>
</dbReference>
<dbReference type="InterPro" id="IPR050300">
    <property type="entry name" value="GDXG_lipolytic_enzyme"/>
</dbReference>
<dbReference type="RefSeq" id="WP_246084019.1">
    <property type="nucleotide sequence ID" value="NZ_JBHMDG010000005.1"/>
</dbReference>
<sequence>MTILATVRGRAEAELLRATMALPERVQRALAGRPVVVDGQTLAPETQLMLRLQRVARIPGAETLPVVQGREAITHQAAMTGRTQPIGAVRDLSAGGVPARLYTPRGAAARSPLLVFLHGGGFIYGDLDSHDASCRVLAEAAGVRVLAVDYRLAPEHPFPAAYDDAVAAYRWVVEHAATLGADPDRLAVGGDSAGGNLAAVVAIEAARAGLPLAFQLLVYPATDNYERDTRSFALFGEGFYLTSGFMDLATESYTPDLESRRDPRASPHYADLTDLADALAPAYVATAGFDPLRDEGEAYARRLADAGVTVELKRFPDQIHGFFNIVGVGRRSRAAVDEIAAALRAGLGA</sequence>
<evidence type="ECO:0000259" key="3">
    <source>
        <dbReference type="Pfam" id="PF07859"/>
    </source>
</evidence>
<dbReference type="PROSITE" id="PS01173">
    <property type="entry name" value="LIPASE_GDXG_HIS"/>
    <property type="match status" value="1"/>
</dbReference>
<keyword evidence="2 4" id="KW-0378">Hydrolase</keyword>
<dbReference type="EMBL" id="JBHMDG010000005">
    <property type="protein sequence ID" value="MFB9312301.1"/>
    <property type="molecule type" value="Genomic_DNA"/>
</dbReference>
<feature type="domain" description="Alpha/beta hydrolase fold-3" evidence="3">
    <location>
        <begin position="114"/>
        <end position="323"/>
    </location>
</feature>
<evidence type="ECO:0000313" key="5">
    <source>
        <dbReference type="Proteomes" id="UP001589750"/>
    </source>
</evidence>